<feature type="domain" description="Predicted membrane protein YciQ-like C-terminal" evidence="2">
    <location>
        <begin position="65"/>
        <end position="296"/>
    </location>
</feature>
<gene>
    <name evidence="3" type="ORF">M2152_000485</name>
</gene>
<evidence type="ECO:0000256" key="1">
    <source>
        <dbReference type="SAM" id="Phobius"/>
    </source>
</evidence>
<dbReference type="EMBL" id="JARXVQ010000001">
    <property type="protein sequence ID" value="MDH6180303.1"/>
    <property type="molecule type" value="Genomic_DNA"/>
</dbReference>
<evidence type="ECO:0000259" key="2">
    <source>
        <dbReference type="Pfam" id="PF20990"/>
    </source>
</evidence>
<dbReference type="Pfam" id="PF20990">
    <property type="entry name" value="DUF2207_C"/>
    <property type="match status" value="1"/>
</dbReference>
<sequence length="305" mass="31977">MPTHSLVALLIALTAGALAALIALLSRVAFSPDDGGRGVVVTEFQPPKGVGLFLAANVLGTPLRAAGATILDLAERGVVRIVEFHQGASHPVLGIQYLSQGDATEPERSLLDSIFGHRTRAAADADGSAPVSWLTGRRDAVDRTAVELASSAAGEAVALGLRRGLSPAAVSTAALCAALTFVAGAVAVVEAGSSDFWTILVTMLLAMAGGALAVLGLILVLRHRPLTRDGALMREQLLGLRAYLALAEQQRIQQLHDLRTAPREPNSGAVAVLETREPLLSWAMALGLDVEWSRRLEFGRRRDGV</sequence>
<evidence type="ECO:0000313" key="3">
    <source>
        <dbReference type="EMBL" id="MDH6180303.1"/>
    </source>
</evidence>
<feature type="transmembrane region" description="Helical" evidence="1">
    <location>
        <begin position="54"/>
        <end position="74"/>
    </location>
</feature>
<dbReference type="InterPro" id="IPR048389">
    <property type="entry name" value="YciQ-like_C"/>
</dbReference>
<organism evidence="3 4">
    <name type="scientific">Antiquaquibacter oligotrophicus</name>
    <dbReference type="NCBI Taxonomy" id="2880260"/>
    <lineage>
        <taxon>Bacteria</taxon>
        <taxon>Bacillati</taxon>
        <taxon>Actinomycetota</taxon>
        <taxon>Actinomycetes</taxon>
        <taxon>Micrococcales</taxon>
        <taxon>Microbacteriaceae</taxon>
        <taxon>Antiquaquibacter</taxon>
    </lineage>
</organism>
<dbReference type="Proteomes" id="UP001160142">
    <property type="component" value="Unassembled WGS sequence"/>
</dbReference>
<feature type="transmembrane region" description="Helical" evidence="1">
    <location>
        <begin position="196"/>
        <end position="221"/>
    </location>
</feature>
<keyword evidence="1" id="KW-0472">Membrane</keyword>
<reference evidence="3 4" key="1">
    <citation type="submission" date="2023-04" db="EMBL/GenBank/DDBJ databases">
        <title>Genome Encyclopedia of Bacteria and Archaea VI: Functional Genomics of Type Strains.</title>
        <authorList>
            <person name="Whitman W."/>
        </authorList>
    </citation>
    <scope>NUCLEOTIDE SEQUENCE [LARGE SCALE GENOMIC DNA]</scope>
    <source>
        <strain evidence="3 4">SG_E_30_P1</strain>
    </source>
</reference>
<protein>
    <recommendedName>
        <fullName evidence="2">Predicted membrane protein YciQ-like C-terminal domain-containing protein</fullName>
    </recommendedName>
</protein>
<comment type="caution">
    <text evidence="3">The sequence shown here is derived from an EMBL/GenBank/DDBJ whole genome shotgun (WGS) entry which is preliminary data.</text>
</comment>
<accession>A0ABT6KJX4</accession>
<dbReference type="RefSeq" id="WP_322132665.1">
    <property type="nucleotide sequence ID" value="NZ_CP085036.1"/>
</dbReference>
<keyword evidence="4" id="KW-1185">Reference proteome</keyword>
<keyword evidence="1" id="KW-0812">Transmembrane</keyword>
<evidence type="ECO:0000313" key="4">
    <source>
        <dbReference type="Proteomes" id="UP001160142"/>
    </source>
</evidence>
<proteinExistence type="predicted"/>
<feature type="transmembrane region" description="Helical" evidence="1">
    <location>
        <begin position="168"/>
        <end position="190"/>
    </location>
</feature>
<keyword evidence="1" id="KW-1133">Transmembrane helix</keyword>
<name>A0ABT6KJX4_9MICO</name>